<dbReference type="eggNOG" id="COG1472">
    <property type="taxonomic scope" value="Bacteria"/>
</dbReference>
<evidence type="ECO:0000259" key="1">
    <source>
        <dbReference type="Pfam" id="PF14310"/>
    </source>
</evidence>
<evidence type="ECO:0000313" key="2">
    <source>
        <dbReference type="EMBL" id="OEJ97233.1"/>
    </source>
</evidence>
<dbReference type="Gene3D" id="2.60.40.10">
    <property type="entry name" value="Immunoglobulins"/>
    <property type="match status" value="1"/>
</dbReference>
<name>A0A1D3DY32_9ACTN</name>
<keyword evidence="3" id="KW-1185">Reference proteome</keyword>
<dbReference type="GO" id="GO:0005975">
    <property type="term" value="P:carbohydrate metabolic process"/>
    <property type="evidence" value="ECO:0007669"/>
    <property type="project" value="UniProtKB-ARBA"/>
</dbReference>
<gene>
    <name evidence="2" type="ORF">J116_025035</name>
</gene>
<feature type="domain" description="Fibronectin type III-like" evidence="1">
    <location>
        <begin position="2"/>
        <end position="58"/>
    </location>
</feature>
<dbReference type="Proteomes" id="UP000095329">
    <property type="component" value="Unassembled WGS sequence"/>
</dbReference>
<reference evidence="2 3" key="1">
    <citation type="journal article" date="2013" name="Genome Announc.">
        <title>Genome Sequence of Streptomyces violaceusniger Strain SPC6, a Halotolerant Streptomycete That Exhibits Rapid Growth and Development.</title>
        <authorList>
            <person name="Chen X."/>
            <person name="Zhang B."/>
            <person name="Zhang W."/>
            <person name="Wu X."/>
            <person name="Zhang M."/>
            <person name="Chen T."/>
            <person name="Liu G."/>
            <person name="Dyson P."/>
        </authorList>
    </citation>
    <scope>NUCLEOTIDE SEQUENCE [LARGE SCALE GENOMIC DNA]</scope>
    <source>
        <strain evidence="2 3">SPC6</strain>
    </source>
</reference>
<dbReference type="InterPro" id="IPR013783">
    <property type="entry name" value="Ig-like_fold"/>
</dbReference>
<protein>
    <recommendedName>
        <fullName evidence="1">Fibronectin type III-like domain-containing protein</fullName>
    </recommendedName>
</protein>
<dbReference type="Pfam" id="PF14310">
    <property type="entry name" value="Fn3-like"/>
    <property type="match status" value="1"/>
</dbReference>
<dbReference type="STRING" id="1306406.J116_025035"/>
<dbReference type="InterPro" id="IPR026891">
    <property type="entry name" value="Fn3-like"/>
</dbReference>
<proteinExistence type="predicted"/>
<evidence type="ECO:0000313" key="3">
    <source>
        <dbReference type="Proteomes" id="UP000095329"/>
    </source>
</evidence>
<organism evidence="2 3">
    <name type="scientific">Streptomyces thermolilacinus SPC6</name>
    <dbReference type="NCBI Taxonomy" id="1306406"/>
    <lineage>
        <taxon>Bacteria</taxon>
        <taxon>Bacillati</taxon>
        <taxon>Actinomycetota</taxon>
        <taxon>Actinomycetes</taxon>
        <taxon>Kitasatosporales</taxon>
        <taxon>Streptomycetaceae</taxon>
        <taxon>Streptomyces</taxon>
    </lineage>
</organism>
<accession>A0A1D3DY32</accession>
<comment type="caution">
    <text evidence="2">The sequence shown here is derived from an EMBL/GenBank/DDBJ whole genome shotgun (WGS) entry which is preliminary data.</text>
</comment>
<dbReference type="EMBL" id="ASHX02000001">
    <property type="protein sequence ID" value="OEJ97233.1"/>
    <property type="molecule type" value="Genomic_DNA"/>
</dbReference>
<dbReference type="RefSeq" id="WP_023589816.1">
    <property type="nucleotide sequence ID" value="NZ_ASHX02000001.1"/>
</dbReference>
<sequence length="76" mass="8347">MARPVRWFAGYAAVRAEAVRAVTAAGEVPVRAPRHWSEEERAWSTEPGPYRLVAGRSAGDPRWEGTVTAERRAVTG</sequence>
<dbReference type="AlphaFoldDB" id="A0A1D3DY32"/>